<comment type="caution">
    <text evidence="3">The sequence shown here is derived from an EMBL/GenBank/DDBJ whole genome shotgun (WGS) entry which is preliminary data.</text>
</comment>
<keyword evidence="4" id="KW-1185">Reference proteome</keyword>
<organism evidence="3 4">
    <name type="scientific">Saponaria officinalis</name>
    <name type="common">Common soapwort</name>
    <name type="synonym">Lychnis saponaria</name>
    <dbReference type="NCBI Taxonomy" id="3572"/>
    <lineage>
        <taxon>Eukaryota</taxon>
        <taxon>Viridiplantae</taxon>
        <taxon>Streptophyta</taxon>
        <taxon>Embryophyta</taxon>
        <taxon>Tracheophyta</taxon>
        <taxon>Spermatophyta</taxon>
        <taxon>Magnoliopsida</taxon>
        <taxon>eudicotyledons</taxon>
        <taxon>Gunneridae</taxon>
        <taxon>Pentapetalae</taxon>
        <taxon>Caryophyllales</taxon>
        <taxon>Caryophyllaceae</taxon>
        <taxon>Caryophylleae</taxon>
        <taxon>Saponaria</taxon>
    </lineage>
</organism>
<dbReference type="GO" id="GO:0005516">
    <property type="term" value="F:calmodulin binding"/>
    <property type="evidence" value="ECO:0007669"/>
    <property type="project" value="InterPro"/>
</dbReference>
<dbReference type="AlphaFoldDB" id="A0AAW1I2V5"/>
<evidence type="ECO:0000259" key="2">
    <source>
        <dbReference type="Pfam" id="PF07839"/>
    </source>
</evidence>
<feature type="compositionally biased region" description="Low complexity" evidence="1">
    <location>
        <begin position="169"/>
        <end position="180"/>
    </location>
</feature>
<feature type="domain" description="Calmodulin-binding" evidence="2">
    <location>
        <begin position="389"/>
        <end position="477"/>
    </location>
</feature>
<sequence>MATTIRGSLGGREKRGTSPSSSLTKKTLKSPSQPLGSSSSSSSSANKKNPSSTDGKSVPNYLKPTKSKASDTTKRSSTTDSTQKPLVNRRRSFDRPPSTSQVNKAIRSVPKTREVKPLRSTSFSHKIGTSSLAPGSTRPASTYARTTSSLKETRTEPNNASKSRIIKRGALSSSSSLGSAIMRKDKNGLKSSLFMKKAPKSVTSESSVDHDAQLIDQLVDEDDLVNIDIEVQSLPEMSEMPDTDQELGDPGIILTDVEVNSVGNVQSNVDVGEEHNLDDDQVTEDTVGNVVHEKEEIEEETVENEAEMQNVEHFGDDQNTTVEDQNATDEEQTDDVAIDDHANVTVEENNADATDEEEEQNMTVEEPNVTAEPSSDAGHVEEQNVEETVKELPEEKKAETEVEAEKVVEKIVEEKQGRKDNESATVTRAVQTNVGGRKDKQQQQAYNDVIEETATKLMGGKKNKVLALAGAFETVISLQDTNKN</sequence>
<proteinExistence type="predicted"/>
<evidence type="ECO:0000313" key="3">
    <source>
        <dbReference type="EMBL" id="KAK9683916.1"/>
    </source>
</evidence>
<evidence type="ECO:0000313" key="4">
    <source>
        <dbReference type="Proteomes" id="UP001443914"/>
    </source>
</evidence>
<feature type="region of interest" description="Disordered" evidence="1">
    <location>
        <begin position="416"/>
        <end position="444"/>
    </location>
</feature>
<evidence type="ECO:0000256" key="1">
    <source>
        <dbReference type="SAM" id="MobiDB-lite"/>
    </source>
</evidence>
<feature type="region of interest" description="Disordered" evidence="1">
    <location>
        <begin position="1"/>
        <end position="183"/>
    </location>
</feature>
<feature type="compositionally biased region" description="Acidic residues" evidence="1">
    <location>
        <begin position="326"/>
        <end position="337"/>
    </location>
</feature>
<feature type="region of interest" description="Disordered" evidence="1">
    <location>
        <begin position="295"/>
        <end position="402"/>
    </location>
</feature>
<protein>
    <recommendedName>
        <fullName evidence="2">Calmodulin-binding domain-containing protein</fullName>
    </recommendedName>
</protein>
<dbReference type="PANTHER" id="PTHR33349:SF20">
    <property type="entry name" value="CHROMO DOMAIN CEC-LIKE PROTEIN"/>
    <property type="match status" value="1"/>
</dbReference>
<gene>
    <name evidence="3" type="ORF">RND81_10G174800</name>
</gene>
<feature type="compositionally biased region" description="Acidic residues" evidence="1">
    <location>
        <begin position="349"/>
        <end position="360"/>
    </location>
</feature>
<dbReference type="Proteomes" id="UP001443914">
    <property type="component" value="Unassembled WGS sequence"/>
</dbReference>
<dbReference type="Pfam" id="PF07839">
    <property type="entry name" value="CaM_binding"/>
    <property type="match status" value="1"/>
</dbReference>
<feature type="compositionally biased region" description="Polar residues" evidence="1">
    <location>
        <begin position="119"/>
        <end position="162"/>
    </location>
</feature>
<name>A0AAW1I2V5_SAPOF</name>
<dbReference type="EMBL" id="JBDFQZ010000010">
    <property type="protein sequence ID" value="KAK9683916.1"/>
    <property type="molecule type" value="Genomic_DNA"/>
</dbReference>
<feature type="compositionally biased region" description="Low complexity" evidence="1">
    <location>
        <begin position="17"/>
        <end position="52"/>
    </location>
</feature>
<feature type="compositionally biased region" description="Basic and acidic residues" evidence="1">
    <location>
        <begin position="378"/>
        <end position="402"/>
    </location>
</feature>
<accession>A0AAW1I2V5</accession>
<dbReference type="PANTHER" id="PTHR33349">
    <property type="entry name" value="EMB|CAB62594.1"/>
    <property type="match status" value="1"/>
</dbReference>
<feature type="compositionally biased region" description="Acidic residues" evidence="1">
    <location>
        <begin position="296"/>
        <end position="306"/>
    </location>
</feature>
<dbReference type="InterPro" id="IPR012417">
    <property type="entry name" value="CaM-bd_dom_pln"/>
</dbReference>
<reference evidence="3" key="1">
    <citation type="submission" date="2024-03" db="EMBL/GenBank/DDBJ databases">
        <title>WGS assembly of Saponaria officinalis var. Norfolk2.</title>
        <authorList>
            <person name="Jenkins J."/>
            <person name="Shu S."/>
            <person name="Grimwood J."/>
            <person name="Barry K."/>
            <person name="Goodstein D."/>
            <person name="Schmutz J."/>
            <person name="Leebens-Mack J."/>
            <person name="Osbourn A."/>
        </authorList>
    </citation>
    <scope>NUCLEOTIDE SEQUENCE [LARGE SCALE GENOMIC DNA]</scope>
    <source>
        <strain evidence="3">JIC</strain>
    </source>
</reference>
<feature type="compositionally biased region" description="Polar residues" evidence="1">
    <location>
        <begin position="423"/>
        <end position="434"/>
    </location>
</feature>